<comment type="subcellular location">
    <subcellularLocation>
        <location evidence="1">Endoplasmic reticulum membrane</location>
        <topology evidence="1">Multi-pass membrane protein</topology>
    </subcellularLocation>
</comment>
<keyword evidence="3 15" id="KW-0645">Protease</keyword>
<gene>
    <name evidence="15" type="primary">FACE2</name>
</gene>
<evidence type="ECO:0000256" key="9">
    <source>
        <dbReference type="ARBA" id="ARBA00032607"/>
    </source>
</evidence>
<organism evidence="15">
    <name type="scientific">Bactrocera dorsalis</name>
    <name type="common">Oriental fruit fly</name>
    <name type="synonym">Dacus dorsalis</name>
    <dbReference type="NCBI Taxonomy" id="27457"/>
    <lineage>
        <taxon>Eukaryota</taxon>
        <taxon>Metazoa</taxon>
        <taxon>Ecdysozoa</taxon>
        <taxon>Arthropoda</taxon>
        <taxon>Hexapoda</taxon>
        <taxon>Insecta</taxon>
        <taxon>Pterygota</taxon>
        <taxon>Neoptera</taxon>
        <taxon>Endopterygota</taxon>
        <taxon>Diptera</taxon>
        <taxon>Brachycera</taxon>
        <taxon>Muscomorpha</taxon>
        <taxon>Tephritoidea</taxon>
        <taxon>Tephritidae</taxon>
        <taxon>Bactrocera</taxon>
        <taxon>Bactrocera</taxon>
    </lineage>
</organism>
<evidence type="ECO:0000313" key="15">
    <source>
        <dbReference type="EMBL" id="JAC37388.1"/>
    </source>
</evidence>
<dbReference type="CTD" id="44002"/>
<feature type="transmembrane region" description="Helical" evidence="13">
    <location>
        <begin position="207"/>
        <end position="231"/>
    </location>
</feature>
<evidence type="ECO:0000256" key="3">
    <source>
        <dbReference type="ARBA" id="ARBA00022670"/>
    </source>
</evidence>
<evidence type="ECO:0000256" key="11">
    <source>
        <dbReference type="ARBA" id="ARBA00049729"/>
    </source>
</evidence>
<evidence type="ECO:0000256" key="6">
    <source>
        <dbReference type="ARBA" id="ARBA00022824"/>
    </source>
</evidence>
<dbReference type="MEROPS" id="G05.002"/>
<feature type="transmembrane region" description="Helical" evidence="13">
    <location>
        <begin position="169"/>
        <end position="187"/>
    </location>
</feature>
<proteinExistence type="inferred from homology"/>
<evidence type="ECO:0000256" key="2">
    <source>
        <dbReference type="ARBA" id="ARBA00006897"/>
    </source>
</evidence>
<dbReference type="GeneID" id="105229752"/>
<dbReference type="PANTHER" id="PTHR13046">
    <property type="entry name" value="PROTEASE U48 CAAX PRENYL PROTEASE RCE1"/>
    <property type="match status" value="1"/>
</dbReference>
<evidence type="ECO:0000256" key="7">
    <source>
        <dbReference type="ARBA" id="ARBA00022989"/>
    </source>
</evidence>
<evidence type="ECO:0000256" key="5">
    <source>
        <dbReference type="ARBA" id="ARBA00022801"/>
    </source>
</evidence>
<dbReference type="OrthoDB" id="271604at2759"/>
<keyword evidence="8 13" id="KW-0472">Membrane</keyword>
<dbReference type="InterPro" id="IPR039731">
    <property type="entry name" value="Rce1"/>
</dbReference>
<keyword evidence="5" id="KW-0378">Hydrolase</keyword>
<dbReference type="InterPro" id="IPR003675">
    <property type="entry name" value="Rce1/LyrA-like_dom"/>
</dbReference>
<keyword evidence="7 13" id="KW-1133">Transmembrane helix</keyword>
<evidence type="ECO:0000259" key="14">
    <source>
        <dbReference type="Pfam" id="PF02517"/>
    </source>
</evidence>
<dbReference type="GO" id="GO:0005789">
    <property type="term" value="C:endoplasmic reticulum membrane"/>
    <property type="evidence" value="ECO:0007669"/>
    <property type="project" value="UniProtKB-SubCell"/>
</dbReference>
<dbReference type="AlphaFoldDB" id="A0A034V769"/>
<dbReference type="GO" id="GO:0071586">
    <property type="term" value="P:CAAX-box protein processing"/>
    <property type="evidence" value="ECO:0007669"/>
    <property type="project" value="InterPro"/>
</dbReference>
<evidence type="ECO:0000256" key="1">
    <source>
        <dbReference type="ARBA" id="ARBA00004477"/>
    </source>
</evidence>
<dbReference type="PANTHER" id="PTHR13046:SF0">
    <property type="entry name" value="CAAX PRENYL PROTEASE 2"/>
    <property type="match status" value="1"/>
</dbReference>
<sequence length="300" mass="34368">MNDSFESNSSQGTADTPLPLPHIPIVTSVGCCLILSVIYVASLYVWNTKHNRDHPSTVKRRFVSVIIVMLIAPFFVYKFSSRELLERATFAEILGLRWQGLFIAITIPYLLTMLLFLGPLCVQMQNESLKMFMDTDFWIGSFKNILWIRNHVMAPISEEFVFRACMMPLILQSFSPLTAVFITPLFFGTAHIHHIGERLSLGMELKTALVISCFQLTYTTVFGFYSAFLFARTGHFVAPFLVHAFCNHMGLPDVQELWQQHIVRRIILILCYIIGFVGWIILLPIATQPSLYSNNLYWNN</sequence>
<dbReference type="EMBL" id="GAKP01021564">
    <property type="protein sequence ID" value="JAC37388.1"/>
    <property type="molecule type" value="Transcribed_RNA"/>
</dbReference>
<comment type="catalytic activity">
    <reaction evidence="10">
        <text>Hydrolyzes the peptide bond -P2-(S-farnesyl or geranylgeranyl)C-P1'-P2'-P3'-COOH where P1' and P2' are amino acids with aliphatic sidechains and P3' is any C-terminal residue.</text>
        <dbReference type="EC" id="3.4.26.1"/>
    </reaction>
</comment>
<name>A0A034V769_BACDO</name>
<keyword evidence="6" id="KW-0256">Endoplasmic reticulum</keyword>
<feature type="transmembrane region" description="Helical" evidence="13">
    <location>
        <begin position="20"/>
        <end position="41"/>
    </location>
</feature>
<keyword evidence="4 13" id="KW-0812">Transmembrane</keyword>
<protein>
    <recommendedName>
        <fullName evidence="12">CAAX prenyl protease 2</fullName>
        <ecNumber evidence="11">3.4.26.1</ecNumber>
    </recommendedName>
    <alternativeName>
        <fullName evidence="9">Farnesylated proteins-converting enzyme 2</fullName>
    </alternativeName>
</protein>
<dbReference type="EC" id="3.4.26.1" evidence="11"/>
<feature type="transmembrane region" description="Helical" evidence="13">
    <location>
        <begin position="266"/>
        <end position="286"/>
    </location>
</feature>
<evidence type="ECO:0000256" key="4">
    <source>
        <dbReference type="ARBA" id="ARBA00022692"/>
    </source>
</evidence>
<dbReference type="RefSeq" id="XP_011208487.2">
    <property type="nucleotide sequence ID" value="XM_011210185.4"/>
</dbReference>
<dbReference type="KEGG" id="bdr:105229752"/>
<dbReference type="GO" id="GO:0004222">
    <property type="term" value="F:metalloendopeptidase activity"/>
    <property type="evidence" value="ECO:0007669"/>
    <property type="project" value="InterPro"/>
</dbReference>
<evidence type="ECO:0000256" key="13">
    <source>
        <dbReference type="SAM" id="Phobius"/>
    </source>
</evidence>
<evidence type="ECO:0000256" key="10">
    <source>
        <dbReference type="ARBA" id="ARBA00047280"/>
    </source>
</evidence>
<evidence type="ECO:0000256" key="12">
    <source>
        <dbReference type="ARBA" id="ARBA00049763"/>
    </source>
</evidence>
<accession>A0A034V769</accession>
<evidence type="ECO:0000256" key="8">
    <source>
        <dbReference type="ARBA" id="ARBA00023136"/>
    </source>
</evidence>
<feature type="transmembrane region" description="Helical" evidence="13">
    <location>
        <begin position="62"/>
        <end position="80"/>
    </location>
</feature>
<comment type="similarity">
    <text evidence="2">Belongs to the peptidase U48 family.</text>
</comment>
<feature type="transmembrane region" description="Helical" evidence="13">
    <location>
        <begin position="100"/>
        <end position="122"/>
    </location>
</feature>
<feature type="domain" description="CAAX prenyl protease 2/Lysostaphin resistance protein A-like" evidence="14">
    <location>
        <begin position="145"/>
        <end position="249"/>
    </location>
</feature>
<reference evidence="15" key="1">
    <citation type="journal article" date="2014" name="BMC Genomics">
        <title>Characterizing the developmental transcriptome of the oriental fruit fly, Bactrocera dorsalis (Diptera: Tephritidae) through comparative genomic analysis with Drosophila melanogaster utilizing modENCODE datasets.</title>
        <authorList>
            <person name="Geib S.M."/>
            <person name="Calla B."/>
            <person name="Hall B."/>
            <person name="Hou S."/>
            <person name="Manoukis N.C."/>
        </authorList>
    </citation>
    <scope>NUCLEOTIDE SEQUENCE</scope>
    <source>
        <strain evidence="15">Punador</strain>
    </source>
</reference>
<dbReference type="Pfam" id="PF02517">
    <property type="entry name" value="Rce1-like"/>
    <property type="match status" value="1"/>
</dbReference>